<organism evidence="11 12">
    <name type="scientific">Hemiselmis andersenii</name>
    <name type="common">Cryptophyte alga</name>
    <dbReference type="NCBI Taxonomy" id="464988"/>
    <lineage>
        <taxon>Eukaryota</taxon>
        <taxon>Cryptophyceae</taxon>
        <taxon>Cryptomonadales</taxon>
        <taxon>Hemiselmidaceae</taxon>
        <taxon>Hemiselmis</taxon>
    </lineage>
</organism>
<dbReference type="PROSITE" id="PS51194">
    <property type="entry name" value="HELICASE_CTER"/>
    <property type="match status" value="1"/>
</dbReference>
<evidence type="ECO:0000313" key="12">
    <source>
        <dbReference type="Proteomes" id="UP000243127"/>
    </source>
</evidence>
<feature type="domain" description="Helicase C-terminal" evidence="9">
    <location>
        <begin position="270"/>
        <end position="418"/>
    </location>
</feature>
<geneLocation type="nucleomorph" evidence="11"/>
<keyword evidence="1 7" id="KW-0547">Nucleotide-binding</keyword>
<evidence type="ECO:0000256" key="7">
    <source>
        <dbReference type="RuleBase" id="RU365068"/>
    </source>
</evidence>
<feature type="short sequence motif" description="Q motif" evidence="6">
    <location>
        <begin position="29"/>
        <end position="57"/>
    </location>
</feature>
<dbReference type="InterPro" id="IPR014014">
    <property type="entry name" value="RNA_helicase_DEAD_Q_motif"/>
</dbReference>
<dbReference type="GO" id="GO:0005524">
    <property type="term" value="F:ATP binding"/>
    <property type="evidence" value="ECO:0007669"/>
    <property type="project" value="UniProtKB-UniRule"/>
</dbReference>
<feature type="domain" description="DEAD-box RNA helicase Q" evidence="10">
    <location>
        <begin position="29"/>
        <end position="57"/>
    </location>
</feature>
<dbReference type="SUPFAM" id="SSF52540">
    <property type="entry name" value="P-loop containing nucleoside triphosphate hydrolases"/>
    <property type="match status" value="1"/>
</dbReference>
<evidence type="ECO:0000259" key="8">
    <source>
        <dbReference type="PROSITE" id="PS51192"/>
    </source>
</evidence>
<keyword evidence="2 7" id="KW-0378">Hydrolase</keyword>
<keyword evidence="11" id="KW-0542">Nucleomorph</keyword>
<sequence>MIKCRVIFLKTKKKKKFLTEIKKMTFDKKNFDCLSISMVILKELERMGFKKMTNIQSICIPPSLKGFDIIGSARTGSGKTLCYVLPIFQKIYILGWSFSNSIFSIVLAPTRELCIQLFNFFRAFRNLKFLKTGILIGGEISKKKKINNSKSINLIATPGSLLKTFSEETIINFDFLKLLIIDEVDKILDMGFKKFFYVILKYLPKKKQFFLFSATLTTKLKNLARLNLEKPFFGCVKKKELIKNKANYENFPNISRRIFQFFGILFKQKKINILYSFLKSHIKRKILVFFSTKKQVKFFFIFLKKIKENFNLFHIQGDMNQNKRIENFIGFSRSKSGILLSTDVMARGIDFPSIDWVVQVDCPENEKTYLHRIGRAGRFFETGKCLLILKTNEIHFLEILRKNFIKIRKINFNNNQILNISGKIKNFTAKNKKILKIAQEAFFSYMRFIFLQKNRNIFNLEKINWEETLTDFGINNLISKKLD</sequence>
<dbReference type="GO" id="GO:0016787">
    <property type="term" value="F:hydrolase activity"/>
    <property type="evidence" value="ECO:0007669"/>
    <property type="project" value="UniProtKB-KW"/>
</dbReference>
<dbReference type="InterPro" id="IPR014001">
    <property type="entry name" value="Helicase_ATP-bd"/>
</dbReference>
<keyword evidence="5 7" id="KW-0694">RNA-binding</keyword>
<evidence type="ECO:0000259" key="9">
    <source>
        <dbReference type="PROSITE" id="PS51194"/>
    </source>
</evidence>
<evidence type="ECO:0000256" key="5">
    <source>
        <dbReference type="ARBA" id="ARBA00022884"/>
    </source>
</evidence>
<evidence type="ECO:0000256" key="2">
    <source>
        <dbReference type="ARBA" id="ARBA00022801"/>
    </source>
</evidence>
<dbReference type="PANTHER" id="PTHR24031">
    <property type="entry name" value="RNA HELICASE"/>
    <property type="match status" value="1"/>
</dbReference>
<comment type="domain">
    <text evidence="7">The Q motif is unique to and characteristic of the DEAD box family of RNA helicases and controls ATP binding and hydrolysis.</text>
</comment>
<dbReference type="RefSeq" id="XP_001712460.1">
    <property type="nucleotide sequence ID" value="XM_001712408.1"/>
</dbReference>
<dbReference type="Pfam" id="PF13959">
    <property type="entry name" value="CTE_SPB4"/>
    <property type="match status" value="1"/>
</dbReference>
<dbReference type="Gene3D" id="3.40.50.300">
    <property type="entry name" value="P-loop containing nucleotide triphosphate hydrolases"/>
    <property type="match status" value="2"/>
</dbReference>
<dbReference type="GO" id="GO:0003723">
    <property type="term" value="F:RNA binding"/>
    <property type="evidence" value="ECO:0007669"/>
    <property type="project" value="UniProtKB-UniRule"/>
</dbReference>
<dbReference type="InterPro" id="IPR011545">
    <property type="entry name" value="DEAD/DEAH_box_helicase_dom"/>
</dbReference>
<protein>
    <recommendedName>
        <fullName evidence="7">ATP-dependent RNA helicase</fullName>
        <ecNumber evidence="7">3.6.4.13</ecNumber>
    </recommendedName>
</protein>
<dbReference type="Pfam" id="PF00270">
    <property type="entry name" value="DEAD"/>
    <property type="match status" value="1"/>
</dbReference>
<dbReference type="EMBL" id="CP000882">
    <property type="protein sequence ID" value="ABW98135.1"/>
    <property type="molecule type" value="Genomic_DNA"/>
</dbReference>
<dbReference type="Pfam" id="PF00271">
    <property type="entry name" value="Helicase_C"/>
    <property type="match status" value="1"/>
</dbReference>
<evidence type="ECO:0000256" key="4">
    <source>
        <dbReference type="ARBA" id="ARBA00022840"/>
    </source>
</evidence>
<evidence type="ECO:0000256" key="3">
    <source>
        <dbReference type="ARBA" id="ARBA00022806"/>
    </source>
</evidence>
<dbReference type="PROSITE" id="PS51192">
    <property type="entry name" value="HELICASE_ATP_BIND_1"/>
    <property type="match status" value="1"/>
</dbReference>
<dbReference type="Proteomes" id="UP000243127">
    <property type="component" value="Nucleomorph 2"/>
</dbReference>
<dbReference type="InterPro" id="IPR001650">
    <property type="entry name" value="Helicase_C-like"/>
</dbReference>
<keyword evidence="4 7" id="KW-0067">ATP-binding</keyword>
<proteinExistence type="inferred from homology"/>
<dbReference type="SMART" id="SM00490">
    <property type="entry name" value="HELICc"/>
    <property type="match status" value="1"/>
</dbReference>
<accession>A9BKY0</accession>
<evidence type="ECO:0000259" key="10">
    <source>
        <dbReference type="PROSITE" id="PS51195"/>
    </source>
</evidence>
<dbReference type="InterPro" id="IPR025313">
    <property type="entry name" value="SPB4-like_CTE"/>
</dbReference>
<dbReference type="EC" id="3.6.4.13" evidence="7"/>
<evidence type="ECO:0000256" key="6">
    <source>
        <dbReference type="PROSITE-ProRule" id="PRU00552"/>
    </source>
</evidence>
<keyword evidence="3 7" id="KW-0347">Helicase</keyword>
<dbReference type="PROSITE" id="PS51195">
    <property type="entry name" value="Q_MOTIF"/>
    <property type="match status" value="1"/>
</dbReference>
<feature type="domain" description="Helicase ATP-binding" evidence="8">
    <location>
        <begin position="60"/>
        <end position="234"/>
    </location>
</feature>
<dbReference type="CDD" id="cd18787">
    <property type="entry name" value="SF2_C_DEAD"/>
    <property type="match status" value="1"/>
</dbReference>
<dbReference type="GO" id="GO:0003724">
    <property type="term" value="F:RNA helicase activity"/>
    <property type="evidence" value="ECO:0007669"/>
    <property type="project" value="UniProtKB-EC"/>
</dbReference>
<dbReference type="SMART" id="SM00487">
    <property type="entry name" value="DEXDc"/>
    <property type="match status" value="1"/>
</dbReference>
<dbReference type="GeneID" id="5739714"/>
<comment type="function">
    <text evidence="7">RNA helicase.</text>
</comment>
<gene>
    <name evidence="11" type="ORF">HAN_2g317</name>
</gene>
<name>A9BKY0_HEMAN</name>
<dbReference type="SMART" id="SM01178">
    <property type="entry name" value="DUF4217"/>
    <property type="match status" value="1"/>
</dbReference>
<comment type="catalytic activity">
    <reaction evidence="7">
        <text>ATP + H2O = ADP + phosphate + H(+)</text>
        <dbReference type="Rhea" id="RHEA:13065"/>
        <dbReference type="ChEBI" id="CHEBI:15377"/>
        <dbReference type="ChEBI" id="CHEBI:15378"/>
        <dbReference type="ChEBI" id="CHEBI:30616"/>
        <dbReference type="ChEBI" id="CHEBI:43474"/>
        <dbReference type="ChEBI" id="CHEBI:456216"/>
        <dbReference type="EC" id="3.6.4.13"/>
    </reaction>
</comment>
<evidence type="ECO:0000313" key="11">
    <source>
        <dbReference type="EMBL" id="ABW98135.1"/>
    </source>
</evidence>
<reference evidence="11 12" key="1">
    <citation type="journal article" date="2007" name="Proc. Natl. Acad. Sci. U.S.A.">
        <title>Nucleomorph genome of Hemiselmis andersenii reveals complete intron loss and compaction as a driver of protein structure and function.</title>
        <authorList>
            <person name="Lane C.E."/>
            <person name="van den Heuvel K."/>
            <person name="Kozera C."/>
            <person name="Curtis B.A."/>
            <person name="Parsons B.J."/>
            <person name="Bowman S."/>
            <person name="Archibald J.M."/>
        </authorList>
    </citation>
    <scope>NUCLEOTIDE SEQUENCE [LARGE SCALE GENOMIC DNA]</scope>
    <source>
        <strain evidence="11 12">CCMP644</strain>
    </source>
</reference>
<dbReference type="AlphaFoldDB" id="A9BKY0"/>
<evidence type="ECO:0000256" key="1">
    <source>
        <dbReference type="ARBA" id="ARBA00022741"/>
    </source>
</evidence>
<comment type="similarity">
    <text evidence="7">Belongs to the DEAD box helicase family.</text>
</comment>
<dbReference type="InterPro" id="IPR027417">
    <property type="entry name" value="P-loop_NTPase"/>
</dbReference>